<dbReference type="InterPro" id="IPR041698">
    <property type="entry name" value="Methyltransf_25"/>
</dbReference>
<evidence type="ECO:0000313" key="3">
    <source>
        <dbReference type="Proteomes" id="UP000789359"/>
    </source>
</evidence>
<dbReference type="EMBL" id="CAJHOE010000005">
    <property type="protein sequence ID" value="CAD7288979.1"/>
    <property type="molecule type" value="Genomic_DNA"/>
</dbReference>
<dbReference type="CDD" id="cd02440">
    <property type="entry name" value="AdoMet_MTases"/>
    <property type="match status" value="1"/>
</dbReference>
<proteinExistence type="predicted"/>
<name>A0ABN7K8X1_9BACT</name>
<dbReference type="InterPro" id="IPR029063">
    <property type="entry name" value="SAM-dependent_MTases_sf"/>
</dbReference>
<keyword evidence="3" id="KW-1185">Reference proteome</keyword>
<gene>
    <name evidence="2" type="primary">COQ3</name>
    <name evidence="2" type="ORF">LMG8286_01588</name>
</gene>
<evidence type="ECO:0000313" key="2">
    <source>
        <dbReference type="EMBL" id="CAD7288979.1"/>
    </source>
</evidence>
<dbReference type="SUPFAM" id="SSF53335">
    <property type="entry name" value="S-adenosyl-L-methionine-dependent methyltransferases"/>
    <property type="match status" value="1"/>
</dbReference>
<dbReference type="Proteomes" id="UP000789359">
    <property type="component" value="Unassembled WGS sequence"/>
</dbReference>
<keyword evidence="2" id="KW-0808">Transferase</keyword>
<sequence>MVSASRAHLWDKKSNKYPRFDGFLTEFGGRVFEILDSWDVSFSEKSVVDVGCGTGVYTLYIAKTCTEILGIDSSFGMLEILKEDAQKFNVKNLSTSCATFDEANLEKYYDIALCTMSPAIKSKENFIKFNSCAKQKIYLNFAATRRSSLLEPFFTHFGVTPQSGSSASSLEEWLKANDISYKKQNLSEKRVAIRTKDEALENVCWHLEINGLKPDKNEIKKLFMKMEFGEQIEEEINSLMSLFVF</sequence>
<evidence type="ECO:0000259" key="1">
    <source>
        <dbReference type="Pfam" id="PF13649"/>
    </source>
</evidence>
<keyword evidence="2" id="KW-0830">Ubiquinone</keyword>
<dbReference type="GO" id="GO:0102208">
    <property type="term" value="F:2-polyprenyl-6-hydroxyphenol methylase activity"/>
    <property type="evidence" value="ECO:0007669"/>
    <property type="project" value="UniProtKB-EC"/>
</dbReference>
<keyword evidence="2" id="KW-0489">Methyltransferase</keyword>
<dbReference type="EC" id="2.1.1.222" evidence="2"/>
<organism evidence="2 3">
    <name type="scientific">Campylobacter suis</name>
    <dbReference type="NCBI Taxonomy" id="2790657"/>
    <lineage>
        <taxon>Bacteria</taxon>
        <taxon>Pseudomonadati</taxon>
        <taxon>Campylobacterota</taxon>
        <taxon>Epsilonproteobacteria</taxon>
        <taxon>Campylobacterales</taxon>
        <taxon>Campylobacteraceae</taxon>
        <taxon>Campylobacter</taxon>
    </lineage>
</organism>
<comment type="caution">
    <text evidence="2">The sequence shown here is derived from an EMBL/GenBank/DDBJ whole genome shotgun (WGS) entry which is preliminary data.</text>
</comment>
<reference evidence="2 3" key="1">
    <citation type="submission" date="2020-11" db="EMBL/GenBank/DDBJ databases">
        <authorList>
            <person name="Peeters C."/>
        </authorList>
    </citation>
    <scope>NUCLEOTIDE SEQUENCE [LARGE SCALE GENOMIC DNA]</scope>
    <source>
        <strain evidence="2 3">LMG 8286</strain>
    </source>
</reference>
<dbReference type="Gene3D" id="3.40.50.150">
    <property type="entry name" value="Vaccinia Virus protein VP39"/>
    <property type="match status" value="1"/>
</dbReference>
<accession>A0ABN7K8X1</accession>
<protein>
    <submittedName>
        <fullName evidence="2">Ubiquinone biosynthesis O-methyltransferase, mitochondrial</fullName>
        <ecNumber evidence="2">2.1.1.222</ecNumber>
    </submittedName>
</protein>
<dbReference type="Pfam" id="PF13649">
    <property type="entry name" value="Methyltransf_25"/>
    <property type="match status" value="1"/>
</dbReference>
<feature type="domain" description="Methyltransferase" evidence="1">
    <location>
        <begin position="47"/>
        <end position="117"/>
    </location>
</feature>
<dbReference type="GO" id="GO:0032259">
    <property type="term" value="P:methylation"/>
    <property type="evidence" value="ECO:0007669"/>
    <property type="project" value="UniProtKB-KW"/>
</dbReference>